<feature type="transmembrane region" description="Helical" evidence="7">
    <location>
        <begin position="15"/>
        <end position="37"/>
    </location>
</feature>
<keyword evidence="4 7" id="KW-0812">Transmembrane</keyword>
<dbReference type="AlphaFoldDB" id="A0A1F4UI06"/>
<keyword evidence="6 7" id="KW-0472">Membrane</keyword>
<evidence type="ECO:0000313" key="10">
    <source>
        <dbReference type="Proteomes" id="UP000176583"/>
    </source>
</evidence>
<evidence type="ECO:0000256" key="3">
    <source>
        <dbReference type="ARBA" id="ARBA00022475"/>
    </source>
</evidence>
<dbReference type="InterPro" id="IPR050366">
    <property type="entry name" value="BP-dependent_transpt_permease"/>
</dbReference>
<dbReference type="PROSITE" id="PS50928">
    <property type="entry name" value="ABC_TM1"/>
    <property type="match status" value="1"/>
</dbReference>
<dbReference type="GO" id="GO:0055085">
    <property type="term" value="P:transmembrane transport"/>
    <property type="evidence" value="ECO:0007669"/>
    <property type="project" value="InterPro"/>
</dbReference>
<dbReference type="Pfam" id="PF12911">
    <property type="entry name" value="OppC_N"/>
    <property type="match status" value="1"/>
</dbReference>
<feature type="domain" description="ABC transmembrane type-1" evidence="8">
    <location>
        <begin position="76"/>
        <end position="286"/>
    </location>
</feature>
<keyword evidence="2 7" id="KW-0813">Transport</keyword>
<proteinExistence type="inferred from homology"/>
<evidence type="ECO:0000256" key="2">
    <source>
        <dbReference type="ARBA" id="ARBA00022448"/>
    </source>
</evidence>
<evidence type="ECO:0000313" key="9">
    <source>
        <dbReference type="EMBL" id="OGC44502.1"/>
    </source>
</evidence>
<protein>
    <recommendedName>
        <fullName evidence="8">ABC transmembrane type-1 domain-containing protein</fullName>
    </recommendedName>
</protein>
<dbReference type="SUPFAM" id="SSF161098">
    <property type="entry name" value="MetI-like"/>
    <property type="match status" value="1"/>
</dbReference>
<keyword evidence="3" id="KW-1003">Cell membrane</keyword>
<dbReference type="CDD" id="cd06261">
    <property type="entry name" value="TM_PBP2"/>
    <property type="match status" value="1"/>
</dbReference>
<dbReference type="InterPro" id="IPR025966">
    <property type="entry name" value="OppC_N"/>
</dbReference>
<dbReference type="Gene3D" id="1.10.3720.10">
    <property type="entry name" value="MetI-like"/>
    <property type="match status" value="1"/>
</dbReference>
<feature type="transmembrane region" description="Helical" evidence="7">
    <location>
        <begin position="79"/>
        <end position="106"/>
    </location>
</feature>
<accession>A0A1F4UI06</accession>
<dbReference type="PANTHER" id="PTHR43386:SF1">
    <property type="entry name" value="D,D-DIPEPTIDE TRANSPORT SYSTEM PERMEASE PROTEIN DDPC-RELATED"/>
    <property type="match status" value="1"/>
</dbReference>
<dbReference type="InterPro" id="IPR035906">
    <property type="entry name" value="MetI-like_sf"/>
</dbReference>
<evidence type="ECO:0000256" key="1">
    <source>
        <dbReference type="ARBA" id="ARBA00004651"/>
    </source>
</evidence>
<feature type="transmembrane region" description="Helical" evidence="7">
    <location>
        <begin position="118"/>
        <end position="137"/>
    </location>
</feature>
<evidence type="ECO:0000259" key="8">
    <source>
        <dbReference type="PROSITE" id="PS50928"/>
    </source>
</evidence>
<sequence length="300" mass="32611">MNLKEVLRGLGHDRLALFGLTIVVILLVTGIFAPLIAPYGYKDQNLDAAEQPVSREHLLGTDQLGRDIFSRIVWGARTASFVVVVSLALGTPVGIFLGAITGYFGGIVDTIVMRIADILFAFPGMLLIFFLASTLGPRIDQISRSIAALDPLVKGGYIDYIVVVVTLSLIGWAGGARLVRGQFLSIKERDYIDAARCLGASNWRLIFRHILPNAASPIIVSLSMGAGGIILSEAFLSFLGIGIRPPNPSWGAMIFTNYAFWRTRPMLVWIPGLVIGVIILAFNFLGDGLNRALNPFSKRR</sequence>
<reference evidence="9 10" key="1">
    <citation type="journal article" date="2016" name="Nat. Commun.">
        <title>Thousands of microbial genomes shed light on interconnected biogeochemical processes in an aquifer system.</title>
        <authorList>
            <person name="Anantharaman K."/>
            <person name="Brown C.T."/>
            <person name="Hug L.A."/>
            <person name="Sharon I."/>
            <person name="Castelle C.J."/>
            <person name="Probst A.J."/>
            <person name="Thomas B.C."/>
            <person name="Singh A."/>
            <person name="Wilkins M.J."/>
            <person name="Karaoz U."/>
            <person name="Brodie E.L."/>
            <person name="Williams K.H."/>
            <person name="Hubbard S.S."/>
            <person name="Banfield J.F."/>
        </authorList>
    </citation>
    <scope>NUCLEOTIDE SEQUENCE [LARGE SCALE GENOMIC DNA]</scope>
</reference>
<evidence type="ECO:0000256" key="4">
    <source>
        <dbReference type="ARBA" id="ARBA00022692"/>
    </source>
</evidence>
<evidence type="ECO:0000256" key="5">
    <source>
        <dbReference type="ARBA" id="ARBA00022989"/>
    </source>
</evidence>
<dbReference type="GO" id="GO:0005886">
    <property type="term" value="C:plasma membrane"/>
    <property type="evidence" value="ECO:0007669"/>
    <property type="project" value="UniProtKB-SubCell"/>
</dbReference>
<comment type="caution">
    <text evidence="9">The sequence shown here is derived from an EMBL/GenBank/DDBJ whole genome shotgun (WGS) entry which is preliminary data.</text>
</comment>
<dbReference type="Pfam" id="PF00528">
    <property type="entry name" value="BPD_transp_1"/>
    <property type="match status" value="1"/>
</dbReference>
<feature type="transmembrane region" description="Helical" evidence="7">
    <location>
        <begin position="218"/>
        <end position="243"/>
    </location>
</feature>
<dbReference type="PANTHER" id="PTHR43386">
    <property type="entry name" value="OLIGOPEPTIDE TRANSPORT SYSTEM PERMEASE PROTEIN APPC"/>
    <property type="match status" value="1"/>
</dbReference>
<name>A0A1F4UI06_UNCKA</name>
<feature type="transmembrane region" description="Helical" evidence="7">
    <location>
        <begin position="266"/>
        <end position="285"/>
    </location>
</feature>
<comment type="similarity">
    <text evidence="7">Belongs to the binding-protein-dependent transport system permease family.</text>
</comment>
<evidence type="ECO:0000256" key="7">
    <source>
        <dbReference type="RuleBase" id="RU363032"/>
    </source>
</evidence>
<comment type="subcellular location">
    <subcellularLocation>
        <location evidence="1 7">Cell membrane</location>
        <topology evidence="1 7">Multi-pass membrane protein</topology>
    </subcellularLocation>
</comment>
<dbReference type="EMBL" id="MEUW01000019">
    <property type="protein sequence ID" value="OGC44502.1"/>
    <property type="molecule type" value="Genomic_DNA"/>
</dbReference>
<evidence type="ECO:0000256" key="6">
    <source>
        <dbReference type="ARBA" id="ARBA00023136"/>
    </source>
</evidence>
<dbReference type="Proteomes" id="UP000176583">
    <property type="component" value="Unassembled WGS sequence"/>
</dbReference>
<gene>
    <name evidence="9" type="ORF">A2V54_01220</name>
</gene>
<dbReference type="STRING" id="1802613.A2V54_01220"/>
<feature type="transmembrane region" description="Helical" evidence="7">
    <location>
        <begin position="157"/>
        <end position="179"/>
    </location>
</feature>
<keyword evidence="5 7" id="KW-1133">Transmembrane helix</keyword>
<organism evidence="9 10">
    <name type="scientific">candidate division WWE3 bacterium RBG_19FT_COMBO_53_11</name>
    <dbReference type="NCBI Taxonomy" id="1802613"/>
    <lineage>
        <taxon>Bacteria</taxon>
        <taxon>Katanobacteria</taxon>
    </lineage>
</organism>
<dbReference type="InterPro" id="IPR000515">
    <property type="entry name" value="MetI-like"/>
</dbReference>